<dbReference type="AlphaFoldDB" id="A0A087TZQ0"/>
<organism evidence="1 2">
    <name type="scientific">Stegodyphus mimosarum</name>
    <name type="common">African social velvet spider</name>
    <dbReference type="NCBI Taxonomy" id="407821"/>
    <lineage>
        <taxon>Eukaryota</taxon>
        <taxon>Metazoa</taxon>
        <taxon>Ecdysozoa</taxon>
        <taxon>Arthropoda</taxon>
        <taxon>Chelicerata</taxon>
        <taxon>Arachnida</taxon>
        <taxon>Araneae</taxon>
        <taxon>Araneomorphae</taxon>
        <taxon>Entelegynae</taxon>
        <taxon>Eresoidea</taxon>
        <taxon>Eresidae</taxon>
        <taxon>Stegodyphus</taxon>
    </lineage>
</organism>
<evidence type="ECO:0000313" key="1">
    <source>
        <dbReference type="EMBL" id="KFM70589.1"/>
    </source>
</evidence>
<protein>
    <submittedName>
        <fullName evidence="1">Uncharacterized protein</fullName>
    </submittedName>
</protein>
<name>A0A087TZQ0_STEMI</name>
<accession>A0A087TZQ0</accession>
<sequence>MSSEKLNNLSPSQLEEFADLQKQGKKLAAEGKLHDSLRLFEQARQICETPKLLQR</sequence>
<keyword evidence="2" id="KW-1185">Reference proteome</keyword>
<proteinExistence type="predicted"/>
<dbReference type="OrthoDB" id="10566174at2759"/>
<reference evidence="1 2" key="1">
    <citation type="submission" date="2013-11" db="EMBL/GenBank/DDBJ databases">
        <title>Genome sequencing of Stegodyphus mimosarum.</title>
        <authorList>
            <person name="Bechsgaard J."/>
        </authorList>
    </citation>
    <scope>NUCLEOTIDE SEQUENCE [LARGE SCALE GENOMIC DNA]</scope>
</reference>
<dbReference type="Proteomes" id="UP000054359">
    <property type="component" value="Unassembled WGS sequence"/>
</dbReference>
<gene>
    <name evidence="1" type="ORF">X975_21758</name>
</gene>
<evidence type="ECO:0000313" key="2">
    <source>
        <dbReference type="Proteomes" id="UP000054359"/>
    </source>
</evidence>
<dbReference type="EMBL" id="KK117483">
    <property type="protein sequence ID" value="KFM70589.1"/>
    <property type="molecule type" value="Genomic_DNA"/>
</dbReference>
<feature type="non-terminal residue" evidence="1">
    <location>
        <position position="55"/>
    </location>
</feature>